<dbReference type="Proteomes" id="UP000608579">
    <property type="component" value="Unassembled WGS sequence"/>
</dbReference>
<dbReference type="EMBL" id="DQVM01000020">
    <property type="protein sequence ID" value="HIQ29124.1"/>
    <property type="molecule type" value="Genomic_DNA"/>
</dbReference>
<evidence type="ECO:0000313" key="7">
    <source>
        <dbReference type="EMBL" id="HIQ29124.1"/>
    </source>
</evidence>
<dbReference type="PANTHER" id="PTHR43077">
    <property type="entry name" value="TRANSPORT PERMEASE YVFS-RELATED"/>
    <property type="match status" value="1"/>
</dbReference>
<evidence type="ECO:0000256" key="4">
    <source>
        <dbReference type="ARBA" id="ARBA00023136"/>
    </source>
</evidence>
<dbReference type="GO" id="GO:0140359">
    <property type="term" value="F:ABC-type transporter activity"/>
    <property type="evidence" value="ECO:0007669"/>
    <property type="project" value="InterPro"/>
</dbReference>
<evidence type="ECO:0000256" key="2">
    <source>
        <dbReference type="ARBA" id="ARBA00022692"/>
    </source>
</evidence>
<dbReference type="InterPro" id="IPR047817">
    <property type="entry name" value="ABC2_TM_bact-type"/>
</dbReference>
<evidence type="ECO:0000256" key="5">
    <source>
        <dbReference type="SAM" id="Phobius"/>
    </source>
</evidence>
<evidence type="ECO:0000256" key="3">
    <source>
        <dbReference type="ARBA" id="ARBA00022989"/>
    </source>
</evidence>
<gene>
    <name evidence="7" type="ORF">EYH45_01010</name>
</gene>
<protein>
    <submittedName>
        <fullName evidence="7">Multidrug ABC transporter permease</fullName>
    </submittedName>
</protein>
<keyword evidence="3 5" id="KW-1133">Transmembrane helix</keyword>
<dbReference type="PROSITE" id="PS51012">
    <property type="entry name" value="ABC_TM2"/>
    <property type="match status" value="1"/>
</dbReference>
<sequence length="279" mass="30845">MSLLTGVYGLFVREMLKWFRQKIHIIFAFIVPIVWLILFGKSFNISYLLEAPVGVPEPIREAVQQAIQLMILRIFGTLDYFNFFAVGMLNAFALFTSMWSGMSLVFDRRLGYLERMLAAPIPRASIYMAKVLASVAKGLLQFTVMLILVFILGLSLKPGINPLDILAVYLVMLALMLALSAVFTATAVKITSHDAVISISNLVNLPLIFTSNAIFPVEQMPAWLKSIAAVNPLTHSISLSRYLLLGIGKPSAMTLHSSYLLIFTVGCVALGSYLASKYL</sequence>
<dbReference type="GO" id="GO:0043190">
    <property type="term" value="C:ATP-binding cassette (ABC) transporter complex"/>
    <property type="evidence" value="ECO:0007669"/>
    <property type="project" value="InterPro"/>
</dbReference>
<evidence type="ECO:0000313" key="8">
    <source>
        <dbReference type="Proteomes" id="UP000608579"/>
    </source>
</evidence>
<dbReference type="PIRSF" id="PIRSF006648">
    <property type="entry name" value="DrrB"/>
    <property type="match status" value="1"/>
</dbReference>
<name>A0A832ZUB2_CALS0</name>
<comment type="subcellular location">
    <subcellularLocation>
        <location evidence="1">Membrane</location>
        <topology evidence="1">Multi-pass membrane protein</topology>
    </subcellularLocation>
</comment>
<keyword evidence="4 5" id="KW-0472">Membrane</keyword>
<evidence type="ECO:0000256" key="1">
    <source>
        <dbReference type="ARBA" id="ARBA00004141"/>
    </source>
</evidence>
<feature type="transmembrane region" description="Helical" evidence="5">
    <location>
        <begin position="127"/>
        <end position="154"/>
    </location>
</feature>
<feature type="transmembrane region" description="Helical" evidence="5">
    <location>
        <begin position="195"/>
        <end position="215"/>
    </location>
</feature>
<dbReference type="Pfam" id="PF01061">
    <property type="entry name" value="ABC2_membrane"/>
    <property type="match status" value="1"/>
</dbReference>
<evidence type="ECO:0000259" key="6">
    <source>
        <dbReference type="PROSITE" id="PS51012"/>
    </source>
</evidence>
<feature type="domain" description="ABC transmembrane type-2" evidence="6">
    <location>
        <begin position="23"/>
        <end position="278"/>
    </location>
</feature>
<comment type="caution">
    <text evidence="7">The sequence shown here is derived from an EMBL/GenBank/DDBJ whole genome shotgun (WGS) entry which is preliminary data.</text>
</comment>
<dbReference type="AlphaFoldDB" id="A0A832ZUB2"/>
<keyword evidence="2 5" id="KW-0812">Transmembrane</keyword>
<proteinExistence type="predicted"/>
<dbReference type="PANTHER" id="PTHR43077:SF10">
    <property type="entry name" value="TRANSPORT PERMEASE PROTEIN"/>
    <property type="match status" value="1"/>
</dbReference>
<reference evidence="7" key="1">
    <citation type="journal article" date="2020" name="ISME J.">
        <title>Gammaproteobacteria mediating utilization of methyl-, sulfur- and petroleum organic compounds in deep ocean hydrothermal plumes.</title>
        <authorList>
            <person name="Zhou Z."/>
            <person name="Liu Y."/>
            <person name="Pan J."/>
            <person name="Cron B.R."/>
            <person name="Toner B.M."/>
            <person name="Anantharaman K."/>
            <person name="Breier J.A."/>
            <person name="Dick G.J."/>
            <person name="Li M."/>
        </authorList>
    </citation>
    <scope>NUCLEOTIDE SEQUENCE</scope>
    <source>
        <strain evidence="7">SZUA-1515</strain>
    </source>
</reference>
<feature type="transmembrane region" description="Helical" evidence="5">
    <location>
        <begin position="166"/>
        <end position="188"/>
    </location>
</feature>
<dbReference type="InterPro" id="IPR000412">
    <property type="entry name" value="ABC_2_transport"/>
</dbReference>
<dbReference type="InterPro" id="IPR051328">
    <property type="entry name" value="T7SS_ABC-Transporter"/>
</dbReference>
<feature type="transmembrane region" description="Helical" evidence="5">
    <location>
        <begin position="23"/>
        <end position="40"/>
    </location>
</feature>
<feature type="transmembrane region" description="Helical" evidence="5">
    <location>
        <begin position="259"/>
        <end position="276"/>
    </location>
</feature>
<accession>A0A832ZUB2</accession>
<organism evidence="7 8">
    <name type="scientific">Caldiarchaeum subterraneum</name>
    <dbReference type="NCBI Taxonomy" id="311458"/>
    <lineage>
        <taxon>Archaea</taxon>
        <taxon>Nitrososphaerota</taxon>
        <taxon>Candidatus Caldarchaeales</taxon>
        <taxon>Candidatus Caldarchaeaceae</taxon>
        <taxon>Candidatus Caldarchaeum</taxon>
    </lineage>
</organism>
<feature type="transmembrane region" description="Helical" evidence="5">
    <location>
        <begin position="80"/>
        <end position="106"/>
    </location>
</feature>
<dbReference type="InterPro" id="IPR013525">
    <property type="entry name" value="ABC2_TM"/>
</dbReference>